<evidence type="ECO:0000256" key="1">
    <source>
        <dbReference type="SAM" id="SignalP"/>
    </source>
</evidence>
<keyword evidence="3" id="KW-1185">Reference proteome</keyword>
<dbReference type="RefSeq" id="WP_340237934.1">
    <property type="nucleotide sequence ID" value="NZ_JBBEWC010000009.1"/>
</dbReference>
<proteinExistence type="predicted"/>
<accession>A0ABW5IZW5</accession>
<name>A0ABW5IZW5_9BACT</name>
<gene>
    <name evidence="2" type="ORF">ACFSR2_00020</name>
</gene>
<organism evidence="2 3">
    <name type="scientific">Emticicia soli</name>
    <dbReference type="NCBI Taxonomy" id="2027878"/>
    <lineage>
        <taxon>Bacteria</taxon>
        <taxon>Pseudomonadati</taxon>
        <taxon>Bacteroidota</taxon>
        <taxon>Cytophagia</taxon>
        <taxon>Cytophagales</taxon>
        <taxon>Leadbetterellaceae</taxon>
        <taxon>Emticicia</taxon>
    </lineage>
</organism>
<sequence length="358" mass="38324">MKKFIYSLLLLLPGYVIAQSSSYNPAQGYEDRKDGQGLNHTNGAISFGTYNTSSIAYLQTHSNHPIYFGNNSNASPKVVFATNGLLGINLADGIMPAEKLEIKNGRISLTAWENAGKPAGIDFTNNAGNTNVAFLGMMDATTFGFKSYASNQYEVVFKNVSGLARVGIGTTNPGVALDVNGTIRLNALAGADRSIVKIKTDNVLAKVAAQPTVSISPFEFTYSDQGTLTKSNTGYIPGFSSATWSPIGSYHYVEKTLNLPQGSTIKSFTAYLLDNNASGRMQACFTVLNNASGAKDIYCVSTNSDNVNAVPLSNNVNKIVDNNLYSYIIRVESINNGGFQGGWFADMGFGAIKFNVGY</sequence>
<feature type="chain" id="PRO_5046952019" description="C1q domain-containing protein" evidence="1">
    <location>
        <begin position="19"/>
        <end position="358"/>
    </location>
</feature>
<reference evidence="3" key="1">
    <citation type="journal article" date="2019" name="Int. J. Syst. Evol. Microbiol.">
        <title>The Global Catalogue of Microorganisms (GCM) 10K type strain sequencing project: providing services to taxonomists for standard genome sequencing and annotation.</title>
        <authorList>
            <consortium name="The Broad Institute Genomics Platform"/>
            <consortium name="The Broad Institute Genome Sequencing Center for Infectious Disease"/>
            <person name="Wu L."/>
            <person name="Ma J."/>
        </authorList>
    </citation>
    <scope>NUCLEOTIDE SEQUENCE [LARGE SCALE GENOMIC DNA]</scope>
    <source>
        <strain evidence="3">KCTC 52344</strain>
    </source>
</reference>
<evidence type="ECO:0000313" key="3">
    <source>
        <dbReference type="Proteomes" id="UP001597510"/>
    </source>
</evidence>
<dbReference type="EMBL" id="JBHULC010000001">
    <property type="protein sequence ID" value="MFD2519247.1"/>
    <property type="molecule type" value="Genomic_DNA"/>
</dbReference>
<comment type="caution">
    <text evidence="2">The sequence shown here is derived from an EMBL/GenBank/DDBJ whole genome shotgun (WGS) entry which is preliminary data.</text>
</comment>
<dbReference type="Proteomes" id="UP001597510">
    <property type="component" value="Unassembled WGS sequence"/>
</dbReference>
<evidence type="ECO:0000313" key="2">
    <source>
        <dbReference type="EMBL" id="MFD2519247.1"/>
    </source>
</evidence>
<feature type="signal peptide" evidence="1">
    <location>
        <begin position="1"/>
        <end position="18"/>
    </location>
</feature>
<protein>
    <recommendedName>
        <fullName evidence="4">C1q domain-containing protein</fullName>
    </recommendedName>
</protein>
<keyword evidence="1" id="KW-0732">Signal</keyword>
<evidence type="ECO:0008006" key="4">
    <source>
        <dbReference type="Google" id="ProtNLM"/>
    </source>
</evidence>